<dbReference type="PRINTS" id="PR00385">
    <property type="entry name" value="P450"/>
</dbReference>
<dbReference type="InterPro" id="IPR002401">
    <property type="entry name" value="Cyt_P450_E_grp-I"/>
</dbReference>
<dbReference type="OMA" id="TRIQINI"/>
<keyword evidence="6" id="KW-0492">Microsome</keyword>
<proteinExistence type="inferred from homology"/>
<feature type="binding site" description="axial binding residue" evidence="11">
    <location>
        <position position="443"/>
    </location>
    <ligand>
        <name>heme</name>
        <dbReference type="ChEBI" id="CHEBI:30413"/>
    </ligand>
    <ligandPart>
        <name>Fe</name>
        <dbReference type="ChEBI" id="CHEBI:18248"/>
    </ligandPart>
</feature>
<sequence length="498" mass="56837">MNLFVGLKLFDLRSALLGAVVFLILFRYLRRRRWNLPPGPTGWPGIGYVPHLALTGEEPHVAFSKLVPKYGNIISVNLAGHLVVVLHGFTTIREAFNQQQFSARPRMYTSEKVRPGVGVITSSGDVWTEIRRFSLTVLRGLGVGKSSFEDNIAAEAEFLMEDWTKYEGAAFDPRHSIANAVSNVICSVVFGRRFQYNDAVFRRMLECNDDIVERAGSGGAIEFSSLLARLTFLPFIRDYIATVRQSYNQIRSMVVRHNQDYDADNPRDFIDAYLQHQQAKERQGCEASVFDMDNLTNLVSDLFFAGSETTTTTLRWMLLYMMIYPEVQARVHKELDAVTGRNRFPRLGDKPDLPYTEAVICELQRITTIAPLAVPHACLEDTKLLGYDIPKGTILVSNLWHDHFDPTVWEEPNVFRPERFLDRDGKVVRREEINPFGIGRRICLGEHLARMELFIFITFLLHQFTFKKPQDAPPLTLRGINFGTWSPVEFKVCAIPRV</sequence>
<keyword evidence="13" id="KW-1133">Transmembrane helix</keyword>
<dbReference type="OrthoDB" id="1103324at2759"/>
<dbReference type="SUPFAM" id="SSF48264">
    <property type="entry name" value="Cytochrome P450"/>
    <property type="match status" value="1"/>
</dbReference>
<keyword evidence="8 11" id="KW-0408">Iron</keyword>
<accession>A0A8B7YM09</accession>
<evidence type="ECO:0000256" key="11">
    <source>
        <dbReference type="PIRSR" id="PIRSR602401-1"/>
    </source>
</evidence>
<protein>
    <submittedName>
        <fullName evidence="15">Cytochrome P450 2J6-like isoform X1</fullName>
    </submittedName>
</protein>
<dbReference type="GeneID" id="110980802"/>
<comment type="cofactor">
    <cofactor evidence="11">
        <name>heme</name>
        <dbReference type="ChEBI" id="CHEBI:30413"/>
    </cofactor>
</comment>
<gene>
    <name evidence="15" type="primary">LOC110980802</name>
</gene>
<comment type="similarity">
    <text evidence="3 12">Belongs to the cytochrome P450 family.</text>
</comment>
<dbReference type="Pfam" id="PF00067">
    <property type="entry name" value="p450"/>
    <property type="match status" value="1"/>
</dbReference>
<dbReference type="PANTHER" id="PTHR24300:SF403">
    <property type="entry name" value="CYTOCHROME P450 306A1"/>
    <property type="match status" value="1"/>
</dbReference>
<dbReference type="PRINTS" id="PR01688">
    <property type="entry name" value="EP450ICYP2J"/>
</dbReference>
<dbReference type="InterPro" id="IPR050182">
    <property type="entry name" value="Cytochrome_P450_fam2"/>
</dbReference>
<evidence type="ECO:0000256" key="7">
    <source>
        <dbReference type="ARBA" id="ARBA00023002"/>
    </source>
</evidence>
<dbReference type="GO" id="GO:0005506">
    <property type="term" value="F:iron ion binding"/>
    <property type="evidence" value="ECO:0007669"/>
    <property type="project" value="InterPro"/>
</dbReference>
<evidence type="ECO:0000256" key="13">
    <source>
        <dbReference type="SAM" id="Phobius"/>
    </source>
</evidence>
<dbReference type="GO" id="GO:0008395">
    <property type="term" value="F:steroid hydroxylase activity"/>
    <property type="evidence" value="ECO:0007669"/>
    <property type="project" value="TreeGrafter"/>
</dbReference>
<keyword evidence="5" id="KW-0256">Endoplasmic reticulum</keyword>
<keyword evidence="9 12" id="KW-0503">Monooxygenase</keyword>
<evidence type="ECO:0000256" key="12">
    <source>
        <dbReference type="RuleBase" id="RU000461"/>
    </source>
</evidence>
<dbReference type="GO" id="GO:0005789">
    <property type="term" value="C:endoplasmic reticulum membrane"/>
    <property type="evidence" value="ECO:0007669"/>
    <property type="project" value="UniProtKB-SubCell"/>
</dbReference>
<dbReference type="GO" id="GO:0016712">
    <property type="term" value="F:oxidoreductase activity, acting on paired donors, with incorporation or reduction of molecular oxygen, reduced flavin or flavoprotein as one donor, and incorporation of one atom of oxygen"/>
    <property type="evidence" value="ECO:0007669"/>
    <property type="project" value="InterPro"/>
</dbReference>
<evidence type="ECO:0000256" key="8">
    <source>
        <dbReference type="ARBA" id="ARBA00023004"/>
    </source>
</evidence>
<evidence type="ECO:0000313" key="14">
    <source>
        <dbReference type="Proteomes" id="UP000694845"/>
    </source>
</evidence>
<dbReference type="PROSITE" id="PS00086">
    <property type="entry name" value="CYTOCHROME_P450"/>
    <property type="match status" value="1"/>
</dbReference>
<keyword evidence="13" id="KW-0812">Transmembrane</keyword>
<evidence type="ECO:0000256" key="4">
    <source>
        <dbReference type="ARBA" id="ARBA00022723"/>
    </source>
</evidence>
<dbReference type="GO" id="GO:0006805">
    <property type="term" value="P:xenobiotic metabolic process"/>
    <property type="evidence" value="ECO:0007669"/>
    <property type="project" value="TreeGrafter"/>
</dbReference>
<dbReference type="GO" id="GO:0006082">
    <property type="term" value="P:organic acid metabolic process"/>
    <property type="evidence" value="ECO:0007669"/>
    <property type="project" value="TreeGrafter"/>
</dbReference>
<dbReference type="RefSeq" id="XP_022093480.1">
    <property type="nucleotide sequence ID" value="XM_022237788.1"/>
</dbReference>
<dbReference type="Proteomes" id="UP000694845">
    <property type="component" value="Unplaced"/>
</dbReference>
<evidence type="ECO:0000256" key="3">
    <source>
        <dbReference type="ARBA" id="ARBA00010617"/>
    </source>
</evidence>
<keyword evidence="11 12" id="KW-0349">Heme</keyword>
<evidence type="ECO:0000256" key="6">
    <source>
        <dbReference type="ARBA" id="ARBA00022848"/>
    </source>
</evidence>
<keyword evidence="4 11" id="KW-0479">Metal-binding</keyword>
<dbReference type="PANTHER" id="PTHR24300">
    <property type="entry name" value="CYTOCHROME P450 508A4-RELATED"/>
    <property type="match status" value="1"/>
</dbReference>
<dbReference type="InterPro" id="IPR017972">
    <property type="entry name" value="Cyt_P450_CS"/>
</dbReference>
<keyword evidence="7 12" id="KW-0560">Oxidoreductase</keyword>
<dbReference type="KEGG" id="aplc:110980802"/>
<evidence type="ECO:0000256" key="10">
    <source>
        <dbReference type="ARBA" id="ARBA00023136"/>
    </source>
</evidence>
<keyword evidence="14" id="KW-1185">Reference proteome</keyword>
<dbReference type="InterPro" id="IPR001128">
    <property type="entry name" value="Cyt_P450"/>
</dbReference>
<reference evidence="15" key="1">
    <citation type="submission" date="2025-08" db="UniProtKB">
        <authorList>
            <consortium name="RefSeq"/>
        </authorList>
    </citation>
    <scope>IDENTIFICATION</scope>
</reference>
<dbReference type="InterPro" id="IPR008071">
    <property type="entry name" value="Cyt_P450_E_grp-I_CYP2J-like"/>
</dbReference>
<dbReference type="AlphaFoldDB" id="A0A8B7YM09"/>
<dbReference type="FunFam" id="1.10.630.10:FF:000004">
    <property type="entry name" value="cytochrome P450 2D15 isoform X1"/>
    <property type="match status" value="1"/>
</dbReference>
<name>A0A8B7YM09_ACAPL</name>
<dbReference type="Gene3D" id="1.10.630.10">
    <property type="entry name" value="Cytochrome P450"/>
    <property type="match status" value="1"/>
</dbReference>
<keyword evidence="10 13" id="KW-0472">Membrane</keyword>
<evidence type="ECO:0000256" key="9">
    <source>
        <dbReference type="ARBA" id="ARBA00023033"/>
    </source>
</evidence>
<evidence type="ECO:0000313" key="15">
    <source>
        <dbReference type="RefSeq" id="XP_022093480.1"/>
    </source>
</evidence>
<dbReference type="InterPro" id="IPR036396">
    <property type="entry name" value="Cyt_P450_sf"/>
</dbReference>
<comment type="subcellular location">
    <subcellularLocation>
        <location evidence="2">Endoplasmic reticulum membrane</location>
    </subcellularLocation>
    <subcellularLocation>
        <location evidence="1">Microsome membrane</location>
    </subcellularLocation>
</comment>
<dbReference type="GO" id="GO:0020037">
    <property type="term" value="F:heme binding"/>
    <property type="evidence" value="ECO:0007669"/>
    <property type="project" value="InterPro"/>
</dbReference>
<evidence type="ECO:0000256" key="1">
    <source>
        <dbReference type="ARBA" id="ARBA00004524"/>
    </source>
</evidence>
<organism evidence="14 15">
    <name type="scientific">Acanthaster planci</name>
    <name type="common">Crown-of-thorns starfish</name>
    <dbReference type="NCBI Taxonomy" id="133434"/>
    <lineage>
        <taxon>Eukaryota</taxon>
        <taxon>Metazoa</taxon>
        <taxon>Echinodermata</taxon>
        <taxon>Eleutherozoa</taxon>
        <taxon>Asterozoa</taxon>
        <taxon>Asteroidea</taxon>
        <taxon>Valvatacea</taxon>
        <taxon>Valvatida</taxon>
        <taxon>Acanthasteridae</taxon>
        <taxon>Acanthaster</taxon>
    </lineage>
</organism>
<evidence type="ECO:0000256" key="2">
    <source>
        <dbReference type="ARBA" id="ARBA00004586"/>
    </source>
</evidence>
<evidence type="ECO:0000256" key="5">
    <source>
        <dbReference type="ARBA" id="ARBA00022824"/>
    </source>
</evidence>
<feature type="transmembrane region" description="Helical" evidence="13">
    <location>
        <begin position="12"/>
        <end position="29"/>
    </location>
</feature>
<dbReference type="PRINTS" id="PR00463">
    <property type="entry name" value="EP450I"/>
</dbReference>